<evidence type="ECO:0000313" key="5">
    <source>
        <dbReference type="Proteomes" id="UP000019364"/>
    </source>
</evidence>
<dbReference type="GO" id="GO:0016747">
    <property type="term" value="F:acyltransferase activity, transferring groups other than amino-acyl groups"/>
    <property type="evidence" value="ECO:0007669"/>
    <property type="project" value="InterPro"/>
</dbReference>
<evidence type="ECO:0000256" key="1">
    <source>
        <dbReference type="ARBA" id="ARBA00022679"/>
    </source>
</evidence>
<evidence type="ECO:0000256" key="2">
    <source>
        <dbReference type="ARBA" id="ARBA00023315"/>
    </source>
</evidence>
<dbReference type="PROSITE" id="PS51186">
    <property type="entry name" value="GNAT"/>
    <property type="match status" value="1"/>
</dbReference>
<dbReference type="PANTHER" id="PTHR43420">
    <property type="entry name" value="ACETYLTRANSFERASE"/>
    <property type="match status" value="1"/>
</dbReference>
<dbReference type="Proteomes" id="UP000019364">
    <property type="component" value="Unassembled WGS sequence"/>
</dbReference>
<dbReference type="OrthoDB" id="9796381at2"/>
<dbReference type="CDD" id="cd04301">
    <property type="entry name" value="NAT_SF"/>
    <property type="match status" value="1"/>
</dbReference>
<dbReference type="EMBL" id="BAVZ01000004">
    <property type="protein sequence ID" value="GAF07882.1"/>
    <property type="molecule type" value="Genomic_DNA"/>
</dbReference>
<feature type="domain" description="N-acetyltransferase" evidence="3">
    <location>
        <begin position="1"/>
        <end position="169"/>
    </location>
</feature>
<dbReference type="InterPro" id="IPR000182">
    <property type="entry name" value="GNAT_dom"/>
</dbReference>
<comment type="caution">
    <text evidence="4">The sequence shown here is derived from an EMBL/GenBank/DDBJ whole genome shotgun (WGS) entry which is preliminary data.</text>
</comment>
<protein>
    <submittedName>
        <fullName evidence="4">N-acetyltransferase</fullName>
    </submittedName>
</protein>
<keyword evidence="5" id="KW-1185">Reference proteome</keyword>
<dbReference type="InterPro" id="IPR050680">
    <property type="entry name" value="YpeA/RimI_acetyltransf"/>
</dbReference>
<dbReference type="InterPro" id="IPR016181">
    <property type="entry name" value="Acyl_CoA_acyltransferase"/>
</dbReference>
<organism evidence="4 5">
    <name type="scientific">Paenibacillus pini JCM 16418</name>
    <dbReference type="NCBI Taxonomy" id="1236976"/>
    <lineage>
        <taxon>Bacteria</taxon>
        <taxon>Bacillati</taxon>
        <taxon>Bacillota</taxon>
        <taxon>Bacilli</taxon>
        <taxon>Bacillales</taxon>
        <taxon>Paenibacillaceae</taxon>
        <taxon>Paenibacillus</taxon>
    </lineage>
</organism>
<gene>
    <name evidence="4" type="ORF">JCM16418_1915</name>
</gene>
<proteinExistence type="predicted"/>
<keyword evidence="1 4" id="KW-0808">Transferase</keyword>
<dbReference type="SUPFAM" id="SSF55729">
    <property type="entry name" value="Acyl-CoA N-acyltransferases (Nat)"/>
    <property type="match status" value="1"/>
</dbReference>
<keyword evidence="2" id="KW-0012">Acyltransferase</keyword>
<sequence>MINQPLITEINDIMELYASCSKHLERKGVVQWNEHYPNTKIVTEDIKQGTIFAYRGESHITGIITLDEDLPEEFESITWADSKAEKVLVIHRLAVDPQLQGKGIAAKLIDFAESYAKEHQYSSIRLDCFSQNQRAYHFYEKMNFVHRGLVVFPHSSVPFHCFEKLIDLD</sequence>
<evidence type="ECO:0000313" key="4">
    <source>
        <dbReference type="EMBL" id="GAF07882.1"/>
    </source>
</evidence>
<dbReference type="Pfam" id="PF00583">
    <property type="entry name" value="Acetyltransf_1"/>
    <property type="match status" value="1"/>
</dbReference>
<reference evidence="4 5" key="1">
    <citation type="journal article" date="2014" name="Genome Announc.">
        <title>Draft Genome Sequence of Paenibacillus pini JCM 16418T, Isolated from the Rhizosphere of Pine Tree.</title>
        <authorList>
            <person name="Yuki M."/>
            <person name="Oshima K."/>
            <person name="Suda W."/>
            <person name="Oshida Y."/>
            <person name="Kitamura K."/>
            <person name="Iida Y."/>
            <person name="Hattori M."/>
            <person name="Ohkuma M."/>
        </authorList>
    </citation>
    <scope>NUCLEOTIDE SEQUENCE [LARGE SCALE GENOMIC DNA]</scope>
    <source>
        <strain evidence="4 5">JCM 16418</strain>
    </source>
</reference>
<dbReference type="PANTHER" id="PTHR43420:SF47">
    <property type="entry name" value="N-ACETYLTRANSFERASE DOMAIN-CONTAINING PROTEIN"/>
    <property type="match status" value="1"/>
</dbReference>
<evidence type="ECO:0000259" key="3">
    <source>
        <dbReference type="PROSITE" id="PS51186"/>
    </source>
</evidence>
<dbReference type="eggNOG" id="COG0456">
    <property type="taxonomic scope" value="Bacteria"/>
</dbReference>
<dbReference type="AlphaFoldDB" id="W7YHE9"/>
<dbReference type="Gene3D" id="3.40.630.30">
    <property type="match status" value="1"/>
</dbReference>
<dbReference type="RefSeq" id="WP_036647680.1">
    <property type="nucleotide sequence ID" value="NZ_BAVZ01000004.1"/>
</dbReference>
<name>W7YHE9_9BACL</name>
<accession>W7YHE9</accession>